<name>A0ABV0K1C9_9CYAN</name>
<dbReference type="InterPro" id="IPR014923">
    <property type="entry name" value="DUF1802"/>
</dbReference>
<sequence>MVSWVLKEWQVAVTALLQGETILLLRKGGIREAKGQFSLAARQVLLLPTVEHQKAALLKDAFRPLMTEEADHDDQVRFDGWATITHALPLTAEAEVAALLPYLVWNEQFVAERLNWQPDRPLYGLLLRAYRFQQPLLLPRHKGYSGCRSWVEVGQEVGVENSTPALAEADYQQQVEAILAHLPAITPSLAE</sequence>
<dbReference type="RefSeq" id="WP_348251269.1">
    <property type="nucleotide sequence ID" value="NZ_JAMPKX010000002.1"/>
</dbReference>
<comment type="caution">
    <text evidence="1">The sequence shown here is derived from an EMBL/GenBank/DDBJ whole genome shotgun (WGS) entry which is preliminary data.</text>
</comment>
<dbReference type="Pfam" id="PF08819">
    <property type="entry name" value="DUF1802"/>
    <property type="match status" value="1"/>
</dbReference>
<dbReference type="Proteomes" id="UP001482513">
    <property type="component" value="Unassembled WGS sequence"/>
</dbReference>
<reference evidence="1 2" key="1">
    <citation type="submission" date="2022-04" db="EMBL/GenBank/DDBJ databases">
        <title>Positive selection, recombination, and allopatry shape intraspecific diversity of widespread and dominant cyanobacteria.</title>
        <authorList>
            <person name="Wei J."/>
            <person name="Shu W."/>
            <person name="Hu C."/>
        </authorList>
    </citation>
    <scope>NUCLEOTIDE SEQUENCE [LARGE SCALE GENOMIC DNA]</scope>
    <source>
        <strain evidence="1 2">DQ-A4</strain>
    </source>
</reference>
<gene>
    <name evidence="1" type="ORF">NC992_06870</name>
</gene>
<protein>
    <submittedName>
        <fullName evidence="1">DUF1802 family protein</fullName>
    </submittedName>
</protein>
<dbReference type="InterPro" id="IPR008307">
    <property type="entry name" value="UCP018957"/>
</dbReference>
<dbReference type="EMBL" id="JAMPKX010000002">
    <property type="protein sequence ID" value="MEP0946588.1"/>
    <property type="molecule type" value="Genomic_DNA"/>
</dbReference>
<proteinExistence type="predicted"/>
<accession>A0ABV0K1C9</accession>
<evidence type="ECO:0000313" key="1">
    <source>
        <dbReference type="EMBL" id="MEP0946588.1"/>
    </source>
</evidence>
<organism evidence="1 2">
    <name type="scientific">Leptolyngbya subtilissima DQ-A4</name>
    <dbReference type="NCBI Taxonomy" id="2933933"/>
    <lineage>
        <taxon>Bacteria</taxon>
        <taxon>Bacillati</taxon>
        <taxon>Cyanobacteriota</taxon>
        <taxon>Cyanophyceae</taxon>
        <taxon>Leptolyngbyales</taxon>
        <taxon>Leptolyngbyaceae</taxon>
        <taxon>Leptolyngbya group</taxon>
        <taxon>Leptolyngbya</taxon>
    </lineage>
</organism>
<dbReference type="PIRSF" id="PIRSF018957">
    <property type="entry name" value="UCP018957"/>
    <property type="match status" value="1"/>
</dbReference>
<keyword evidence="2" id="KW-1185">Reference proteome</keyword>
<evidence type="ECO:0000313" key="2">
    <source>
        <dbReference type="Proteomes" id="UP001482513"/>
    </source>
</evidence>